<dbReference type="AlphaFoldDB" id="A0A0B0HAN2"/>
<accession>A0A0B0HAN2</accession>
<dbReference type="InterPro" id="IPR029056">
    <property type="entry name" value="Ribokinase-like"/>
</dbReference>
<dbReference type="InterPro" id="IPR050306">
    <property type="entry name" value="PfkB_Carbo_kinase"/>
</dbReference>
<evidence type="ECO:0000256" key="2">
    <source>
        <dbReference type="ARBA" id="ARBA00022679"/>
    </source>
</evidence>
<dbReference type="InterPro" id="IPR011611">
    <property type="entry name" value="PfkB_dom"/>
</dbReference>
<evidence type="ECO:0000256" key="4">
    <source>
        <dbReference type="ARBA" id="ARBA00022777"/>
    </source>
</evidence>
<evidence type="ECO:0000313" key="7">
    <source>
        <dbReference type="EMBL" id="KHF24889.1"/>
    </source>
</evidence>
<dbReference type="SUPFAM" id="SSF53613">
    <property type="entry name" value="Ribokinase-like"/>
    <property type="match status" value="1"/>
</dbReference>
<feature type="domain" description="Carbohydrate kinase PfkB" evidence="6">
    <location>
        <begin position="4"/>
        <end position="302"/>
    </location>
</feature>
<dbReference type="PROSITE" id="PS00584">
    <property type="entry name" value="PFKB_KINASES_2"/>
    <property type="match status" value="1"/>
</dbReference>
<comment type="caution">
    <text evidence="7">The sequence shown here is derived from an EMBL/GenBank/DDBJ whole genome shotgun (WGS) entry which is preliminary data.</text>
</comment>
<evidence type="ECO:0000256" key="5">
    <source>
        <dbReference type="ARBA" id="ARBA00022840"/>
    </source>
</evidence>
<dbReference type="Proteomes" id="UP000030856">
    <property type="component" value="Unassembled WGS sequence"/>
</dbReference>
<evidence type="ECO:0000313" key="9">
    <source>
        <dbReference type="Proteomes" id="UP000030856"/>
    </source>
</evidence>
<evidence type="ECO:0000313" key="8">
    <source>
        <dbReference type="EMBL" id="OOY35013.1"/>
    </source>
</evidence>
<dbReference type="GO" id="GO:0008865">
    <property type="term" value="F:fructokinase activity"/>
    <property type="evidence" value="ECO:0007669"/>
    <property type="project" value="UniProtKB-EC"/>
</dbReference>
<dbReference type="OrthoDB" id="9779730at2"/>
<dbReference type="CDD" id="cd01167">
    <property type="entry name" value="bac_FRK"/>
    <property type="match status" value="1"/>
</dbReference>
<dbReference type="InterPro" id="IPR002173">
    <property type="entry name" value="Carboh/pur_kinase_PfkB_CS"/>
</dbReference>
<dbReference type="EC" id="2.7.1.4" evidence="7"/>
<proteinExistence type="inferred from homology"/>
<evidence type="ECO:0000259" key="6">
    <source>
        <dbReference type="Pfam" id="PF00294"/>
    </source>
</evidence>
<organism evidence="7 9">
    <name type="scientific">Solemya velum gill symbiont</name>
    <dbReference type="NCBI Taxonomy" id="2340"/>
    <lineage>
        <taxon>Bacteria</taxon>
        <taxon>Pseudomonadati</taxon>
        <taxon>Pseudomonadota</taxon>
        <taxon>Gammaproteobacteria</taxon>
        <taxon>sulfur-oxidizing symbionts</taxon>
    </lineage>
</organism>
<keyword evidence="4 7" id="KW-0418">Kinase</keyword>
<dbReference type="PANTHER" id="PTHR43085">
    <property type="entry name" value="HEXOKINASE FAMILY MEMBER"/>
    <property type="match status" value="1"/>
</dbReference>
<protein>
    <submittedName>
        <fullName evidence="7">Sugar kinase</fullName>
        <ecNumber evidence="7">2.7.1.4</ecNumber>
    </submittedName>
</protein>
<dbReference type="Proteomes" id="UP000190962">
    <property type="component" value="Unassembled WGS sequence"/>
</dbReference>
<dbReference type="Gene3D" id="3.40.1190.20">
    <property type="match status" value="1"/>
</dbReference>
<dbReference type="STRING" id="2340.JV46_03920"/>
<keyword evidence="9" id="KW-1185">Reference proteome</keyword>
<dbReference type="EMBL" id="JRAA01000002">
    <property type="protein sequence ID" value="KHF24889.1"/>
    <property type="molecule type" value="Genomic_DNA"/>
</dbReference>
<evidence type="ECO:0000256" key="1">
    <source>
        <dbReference type="ARBA" id="ARBA00010688"/>
    </source>
</evidence>
<comment type="similarity">
    <text evidence="1">Belongs to the carbohydrate kinase PfkB family.</text>
</comment>
<dbReference type="Pfam" id="PF00294">
    <property type="entry name" value="PfkB"/>
    <property type="match status" value="1"/>
</dbReference>
<reference evidence="7 9" key="1">
    <citation type="journal article" date="2014" name="BMC Genomics">
        <title>The genome of the intracellular bacterium of the coastal bivalve, Solemya velum: a blueprint for thriving in and out of symbiosis.</title>
        <authorList>
            <person name="Dmytrenko O."/>
            <person name="Russell S.L."/>
            <person name="Loo W.T."/>
            <person name="Fontanez K.M."/>
            <person name="Liao L."/>
            <person name="Roeselers G."/>
            <person name="Sharma R."/>
            <person name="Stewart F.J."/>
            <person name="Newton I.L."/>
            <person name="Woyke T."/>
            <person name="Wu D."/>
            <person name="Lang J.M."/>
            <person name="Eisen J.A."/>
            <person name="Cavanaugh C.M."/>
        </authorList>
    </citation>
    <scope>NUCLEOTIDE SEQUENCE [LARGE SCALE GENOMIC DNA]</scope>
    <source>
        <strain evidence="7 9">WH</strain>
    </source>
</reference>
<dbReference type="GO" id="GO:0005524">
    <property type="term" value="F:ATP binding"/>
    <property type="evidence" value="ECO:0007669"/>
    <property type="project" value="UniProtKB-KW"/>
</dbReference>
<reference evidence="8 10" key="2">
    <citation type="submission" date="2016-11" db="EMBL/GenBank/DDBJ databases">
        <title>Mixed transmission modes and dynamic genome evolution in an obligate animal-bacterial symbiosis.</title>
        <authorList>
            <person name="Russell S.L."/>
            <person name="Corbett-Detig R.B."/>
            <person name="Cavanaugh C.M."/>
        </authorList>
    </citation>
    <scope>NUCLEOTIDE SEQUENCE [LARGE SCALE GENOMIC DNA]</scope>
    <source>
        <strain evidence="8">MA-KB16</strain>
    </source>
</reference>
<keyword evidence="2 7" id="KW-0808">Transferase</keyword>
<dbReference type="eggNOG" id="COG0524">
    <property type="taxonomic scope" value="Bacteria"/>
</dbReference>
<dbReference type="GeneID" id="86992372"/>
<gene>
    <name evidence="8" type="ORF">BOV88_06755</name>
    <name evidence="7" type="ORF">JV46_03920</name>
</gene>
<sequence>MFLVCGEALYDVFPDQGDNPATFNMTARAGGSPFNVAIGLARLGQQSALLTGISTDQLGNRLVQMLESESVNTDYLVRNGRRTTIVIVGVNEQGQPSYAFYGQGSADCSLSNESLPVIGDAVTGLHFGSYSLVMQPIADAFADLMKQMSDRFISIDPNIRPSIQPDMEVWRQRLWEYAEKADLLKISAEDVDYLYPGRDHEEFADALIKAGTQLVVITDGSSDVKCWTQSGLSVTRSPRVGKLVDTVGAGDTFQAALLTRLAQWGEPKQVIRSLSSEQLDELMGFAVTAAAITCSRRGADLPRLDEVLKESKD</sequence>
<dbReference type="RefSeq" id="WP_043117115.1">
    <property type="nucleotide sequence ID" value="NZ_JRAA01000002.1"/>
</dbReference>
<dbReference type="EMBL" id="MPNX01000008">
    <property type="protein sequence ID" value="OOY35013.1"/>
    <property type="molecule type" value="Genomic_DNA"/>
</dbReference>
<dbReference type="PANTHER" id="PTHR43085:SF1">
    <property type="entry name" value="PSEUDOURIDINE KINASE-RELATED"/>
    <property type="match status" value="1"/>
</dbReference>
<evidence type="ECO:0000256" key="3">
    <source>
        <dbReference type="ARBA" id="ARBA00022741"/>
    </source>
</evidence>
<keyword evidence="5" id="KW-0067">ATP-binding</keyword>
<evidence type="ECO:0000313" key="10">
    <source>
        <dbReference type="Proteomes" id="UP000190962"/>
    </source>
</evidence>
<keyword evidence="3" id="KW-0547">Nucleotide-binding</keyword>
<dbReference type="PATRIC" id="fig|2340.3.peg.1527"/>
<name>A0A0B0HAN2_SOVGS</name>